<evidence type="ECO:0000256" key="1">
    <source>
        <dbReference type="SAM" id="MobiDB-lite"/>
    </source>
</evidence>
<dbReference type="InParanoid" id="B0CYK8"/>
<feature type="region of interest" description="Disordered" evidence="1">
    <location>
        <begin position="199"/>
        <end position="220"/>
    </location>
</feature>
<feature type="region of interest" description="Disordered" evidence="1">
    <location>
        <begin position="351"/>
        <end position="386"/>
    </location>
</feature>
<gene>
    <name evidence="2" type="ORF">LACBIDRAFT_311906</name>
</gene>
<feature type="region of interest" description="Disordered" evidence="1">
    <location>
        <begin position="147"/>
        <end position="166"/>
    </location>
</feature>
<reference evidence="2 3" key="1">
    <citation type="journal article" date="2008" name="Nature">
        <title>The genome of Laccaria bicolor provides insights into mycorrhizal symbiosis.</title>
        <authorList>
            <person name="Martin F."/>
            <person name="Aerts A."/>
            <person name="Ahren D."/>
            <person name="Brun A."/>
            <person name="Danchin E.G.J."/>
            <person name="Duchaussoy F."/>
            <person name="Gibon J."/>
            <person name="Kohler A."/>
            <person name="Lindquist E."/>
            <person name="Pereda V."/>
            <person name="Salamov A."/>
            <person name="Shapiro H.J."/>
            <person name="Wuyts J."/>
            <person name="Blaudez D."/>
            <person name="Buee M."/>
            <person name="Brokstein P."/>
            <person name="Canbaeck B."/>
            <person name="Cohen D."/>
            <person name="Courty P.E."/>
            <person name="Coutinho P.M."/>
            <person name="Delaruelle C."/>
            <person name="Detter J.C."/>
            <person name="Deveau A."/>
            <person name="DiFazio S."/>
            <person name="Duplessis S."/>
            <person name="Fraissinet-Tachet L."/>
            <person name="Lucic E."/>
            <person name="Frey-Klett P."/>
            <person name="Fourrey C."/>
            <person name="Feussner I."/>
            <person name="Gay G."/>
            <person name="Grimwood J."/>
            <person name="Hoegger P.J."/>
            <person name="Jain P."/>
            <person name="Kilaru S."/>
            <person name="Labbe J."/>
            <person name="Lin Y.C."/>
            <person name="Legue V."/>
            <person name="Le Tacon F."/>
            <person name="Marmeisse R."/>
            <person name="Melayah D."/>
            <person name="Montanini B."/>
            <person name="Muratet M."/>
            <person name="Nehls U."/>
            <person name="Niculita-Hirzel H."/>
            <person name="Oudot-Le Secq M.P."/>
            <person name="Peter M."/>
            <person name="Quesneville H."/>
            <person name="Rajashekar B."/>
            <person name="Reich M."/>
            <person name="Rouhier N."/>
            <person name="Schmutz J."/>
            <person name="Yin T."/>
            <person name="Chalot M."/>
            <person name="Henrissat B."/>
            <person name="Kuees U."/>
            <person name="Lucas S."/>
            <person name="Van de Peer Y."/>
            <person name="Podila G.K."/>
            <person name="Polle A."/>
            <person name="Pukkila P.J."/>
            <person name="Richardson P.M."/>
            <person name="Rouze P."/>
            <person name="Sanders I.R."/>
            <person name="Stajich J.E."/>
            <person name="Tunlid A."/>
            <person name="Tuskan G."/>
            <person name="Grigoriev I.V."/>
        </authorList>
    </citation>
    <scope>NUCLEOTIDE SEQUENCE [LARGE SCALE GENOMIC DNA]</scope>
    <source>
        <strain evidence="3">S238N-H82 / ATCC MYA-4686</strain>
    </source>
</reference>
<dbReference type="OrthoDB" id="10392207at2759"/>
<feature type="compositionally biased region" description="Polar residues" evidence="1">
    <location>
        <begin position="199"/>
        <end position="213"/>
    </location>
</feature>
<proteinExistence type="predicted"/>
<organism evidence="3">
    <name type="scientific">Laccaria bicolor (strain S238N-H82 / ATCC MYA-4686)</name>
    <name type="common">Bicoloured deceiver</name>
    <name type="synonym">Laccaria laccata var. bicolor</name>
    <dbReference type="NCBI Taxonomy" id="486041"/>
    <lineage>
        <taxon>Eukaryota</taxon>
        <taxon>Fungi</taxon>
        <taxon>Dikarya</taxon>
        <taxon>Basidiomycota</taxon>
        <taxon>Agaricomycotina</taxon>
        <taxon>Agaricomycetes</taxon>
        <taxon>Agaricomycetidae</taxon>
        <taxon>Agaricales</taxon>
        <taxon>Agaricineae</taxon>
        <taxon>Hydnangiaceae</taxon>
        <taxon>Laccaria</taxon>
    </lineage>
</organism>
<evidence type="ECO:0000313" key="2">
    <source>
        <dbReference type="EMBL" id="EDR12902.1"/>
    </source>
</evidence>
<dbReference type="KEGG" id="lbc:LACBIDRAFT_311906"/>
<dbReference type="Proteomes" id="UP000001194">
    <property type="component" value="Unassembled WGS sequence"/>
</dbReference>
<feature type="compositionally biased region" description="Polar residues" evidence="1">
    <location>
        <begin position="148"/>
        <end position="166"/>
    </location>
</feature>
<feature type="compositionally biased region" description="Low complexity" evidence="1">
    <location>
        <begin position="280"/>
        <end position="289"/>
    </location>
</feature>
<dbReference type="HOGENOM" id="CLU_691805_0_0_1"/>
<feature type="compositionally biased region" description="Low complexity" evidence="1">
    <location>
        <begin position="304"/>
        <end position="323"/>
    </location>
</feature>
<accession>B0CYK8</accession>
<evidence type="ECO:0000313" key="3">
    <source>
        <dbReference type="Proteomes" id="UP000001194"/>
    </source>
</evidence>
<feature type="region of interest" description="Disordered" evidence="1">
    <location>
        <begin position="117"/>
        <end position="137"/>
    </location>
</feature>
<dbReference type="RefSeq" id="XP_001877166.1">
    <property type="nucleotide sequence ID" value="XM_001877131.1"/>
</dbReference>
<name>B0CYK8_LACBS</name>
<sequence>MNPALPSRPNKRPHHTPPLQQHSWPATVNPSTLPTLSRFAPPLSPAEVATNNIYNPVQQNSEENVMQSVDGSVVPNDAVGPSVAIIRKPLGPSSVPASNFAVRRRLKVPPSYLHRAHRPQVPASSSMGGIVAPHAPPSTSIGVADLTHNPQTTPPHSASVDTSNVSLPTPTNTTDLMPTPASSEVVIYDPSRTHLATQMDSALTPQSPSPTQARSHHDHLPLSQFAPPTSAGDIFQAFTDIDFNMDHTGSMSIPSQYDISYDKPADTLPSALRNQIPMASMPSPLSSSLQYQTPLASMPPPTSSPSRMPMSSPSSTAVPVVSMSPPPSSPLQNRIPMASPPFSSVRMTSPVTHRAQTPFPTNMDHSSLMSTPARQNQSAEAPYATP</sequence>
<protein>
    <submittedName>
        <fullName evidence="2">Predicted protein</fullName>
    </submittedName>
</protein>
<feature type="region of interest" description="Disordered" evidence="1">
    <location>
        <begin position="280"/>
        <end position="334"/>
    </location>
</feature>
<keyword evidence="3" id="KW-1185">Reference proteome</keyword>
<dbReference type="AlphaFoldDB" id="B0CYK8"/>
<dbReference type="EMBL" id="DS547094">
    <property type="protein sequence ID" value="EDR12902.1"/>
    <property type="molecule type" value="Genomic_DNA"/>
</dbReference>
<feature type="region of interest" description="Disordered" evidence="1">
    <location>
        <begin position="1"/>
        <end position="35"/>
    </location>
</feature>
<feature type="compositionally biased region" description="Polar residues" evidence="1">
    <location>
        <begin position="18"/>
        <end position="35"/>
    </location>
</feature>
<feature type="compositionally biased region" description="Polar residues" evidence="1">
    <location>
        <begin position="351"/>
        <end position="379"/>
    </location>
</feature>
<dbReference type="GeneID" id="6072575"/>